<feature type="domain" description="Peptidase A1" evidence="3">
    <location>
        <begin position="45"/>
        <end position="416"/>
    </location>
</feature>
<feature type="signal peptide" evidence="2">
    <location>
        <begin position="1"/>
        <end position="25"/>
    </location>
</feature>
<dbReference type="Pfam" id="PF14541">
    <property type="entry name" value="TAXi_C"/>
    <property type="match status" value="1"/>
</dbReference>
<proteinExistence type="inferred from homology"/>
<evidence type="ECO:0000256" key="1">
    <source>
        <dbReference type="ARBA" id="ARBA00007447"/>
    </source>
</evidence>
<dbReference type="InterPro" id="IPR032861">
    <property type="entry name" value="TAXi_N"/>
</dbReference>
<protein>
    <recommendedName>
        <fullName evidence="3">Peptidase A1 domain-containing protein</fullName>
    </recommendedName>
</protein>
<gene>
    <name evidence="4" type="ORF">ACJRO7_032146</name>
</gene>
<dbReference type="EMBL" id="JBJKBG010000008">
    <property type="protein sequence ID" value="KAL3727368.1"/>
    <property type="molecule type" value="Genomic_DNA"/>
</dbReference>
<sequence>MVSPPFIPLFLFGFIFASAISLATATANPAPLVFPVEKDNSTNRYYATLQLGTPPAAMNAVLDLTGQFTWLDCSAYKSSSFRHIPCNSSRCDVTGAGGCVDCSYGPGGTTCTNGTCGVILVKFFSDMMTSIGLGEDVLVLHSRKRNKYTSKSKFQHFPFTCAESYWAENLPESAKGMVALARNPSSLATKLPKQLNLPHKFALCLPSSSRSGHGNLYVGGRPYAKPPIKQDLAKSLLRTQLLISPGTIAPVSSEGDGYTINVTAVKVESSPLSFNSSVLKIDKDGFGGATINPLNPFTSLHSEIFTPLVKEFTKKAKSRKIEQVMTVAPFGACFDAKTVKSGVAGPDVPAIVLVLQGGAQWRIEGANSMVRVSKDVMCLGFSDGGTYGMGAMAIGGHQMEDNLVEFDVGSSTFGFSNSLLLLNSSCSHS</sequence>
<evidence type="ECO:0000259" key="3">
    <source>
        <dbReference type="PROSITE" id="PS51767"/>
    </source>
</evidence>
<keyword evidence="5" id="KW-1185">Reference proteome</keyword>
<dbReference type="PANTHER" id="PTHR47965">
    <property type="entry name" value="ASPARTYL PROTEASE-RELATED"/>
    <property type="match status" value="1"/>
</dbReference>
<dbReference type="SUPFAM" id="SSF50630">
    <property type="entry name" value="Acid proteases"/>
    <property type="match status" value="1"/>
</dbReference>
<keyword evidence="2" id="KW-0732">Signal</keyword>
<dbReference type="InterPro" id="IPR032799">
    <property type="entry name" value="TAXi_C"/>
</dbReference>
<feature type="chain" id="PRO_5044771030" description="Peptidase A1 domain-containing protein" evidence="2">
    <location>
        <begin position="26"/>
        <end position="429"/>
    </location>
</feature>
<comment type="caution">
    <text evidence="4">The sequence shown here is derived from an EMBL/GenBank/DDBJ whole genome shotgun (WGS) entry which is preliminary data.</text>
</comment>
<dbReference type="Pfam" id="PF14543">
    <property type="entry name" value="TAXi_N"/>
    <property type="match status" value="1"/>
</dbReference>
<comment type="similarity">
    <text evidence="1">Belongs to the peptidase A1 family.</text>
</comment>
<organism evidence="4 5">
    <name type="scientific">Eucalyptus globulus</name>
    <name type="common">Tasmanian blue gum</name>
    <dbReference type="NCBI Taxonomy" id="34317"/>
    <lineage>
        <taxon>Eukaryota</taxon>
        <taxon>Viridiplantae</taxon>
        <taxon>Streptophyta</taxon>
        <taxon>Embryophyta</taxon>
        <taxon>Tracheophyta</taxon>
        <taxon>Spermatophyta</taxon>
        <taxon>Magnoliopsida</taxon>
        <taxon>eudicotyledons</taxon>
        <taxon>Gunneridae</taxon>
        <taxon>Pentapetalae</taxon>
        <taxon>rosids</taxon>
        <taxon>malvids</taxon>
        <taxon>Myrtales</taxon>
        <taxon>Myrtaceae</taxon>
        <taxon>Myrtoideae</taxon>
        <taxon>Eucalypteae</taxon>
        <taxon>Eucalyptus</taxon>
    </lineage>
</organism>
<dbReference type="AlphaFoldDB" id="A0ABD3JK96"/>
<name>A0ABD3JK96_EUCGL</name>
<dbReference type="PANTHER" id="PTHR47965:SF103">
    <property type="entry name" value="EUKARYOTIC ASPARTYL PROTEASE FAMILY PROTEIN"/>
    <property type="match status" value="1"/>
</dbReference>
<dbReference type="Proteomes" id="UP001634007">
    <property type="component" value="Unassembled WGS sequence"/>
</dbReference>
<dbReference type="Gene3D" id="2.40.70.10">
    <property type="entry name" value="Acid Proteases"/>
    <property type="match status" value="2"/>
</dbReference>
<dbReference type="InterPro" id="IPR021109">
    <property type="entry name" value="Peptidase_aspartic_dom_sf"/>
</dbReference>
<dbReference type="InterPro" id="IPR001461">
    <property type="entry name" value="Aspartic_peptidase_A1"/>
</dbReference>
<evidence type="ECO:0000313" key="5">
    <source>
        <dbReference type="Proteomes" id="UP001634007"/>
    </source>
</evidence>
<accession>A0ABD3JK96</accession>
<reference evidence="4 5" key="1">
    <citation type="submission" date="2024-11" db="EMBL/GenBank/DDBJ databases">
        <title>Chromosome-level genome assembly of Eucalyptus globulus Labill. provides insights into its genome evolution.</title>
        <authorList>
            <person name="Li X."/>
        </authorList>
    </citation>
    <scope>NUCLEOTIDE SEQUENCE [LARGE SCALE GENOMIC DNA]</scope>
    <source>
        <strain evidence="4">CL2024</strain>
        <tissue evidence="4">Fresh tender leaves</tissue>
    </source>
</reference>
<evidence type="ECO:0000256" key="2">
    <source>
        <dbReference type="SAM" id="SignalP"/>
    </source>
</evidence>
<evidence type="ECO:0000313" key="4">
    <source>
        <dbReference type="EMBL" id="KAL3727368.1"/>
    </source>
</evidence>
<dbReference type="PROSITE" id="PS51767">
    <property type="entry name" value="PEPTIDASE_A1"/>
    <property type="match status" value="1"/>
</dbReference>
<dbReference type="InterPro" id="IPR033121">
    <property type="entry name" value="PEPTIDASE_A1"/>
</dbReference>